<keyword evidence="10" id="KW-1185">Reference proteome</keyword>
<evidence type="ECO:0000256" key="3">
    <source>
        <dbReference type="ARBA" id="ARBA00022475"/>
    </source>
</evidence>
<evidence type="ECO:0000256" key="4">
    <source>
        <dbReference type="ARBA" id="ARBA00022692"/>
    </source>
</evidence>
<dbReference type="InterPro" id="IPR004869">
    <property type="entry name" value="MMPL_dom"/>
</dbReference>
<dbReference type="Pfam" id="PF03176">
    <property type="entry name" value="MMPL"/>
    <property type="match status" value="2"/>
</dbReference>
<dbReference type="EMBL" id="BAABJQ010000001">
    <property type="protein sequence ID" value="GAA5177199.1"/>
    <property type="molecule type" value="Genomic_DNA"/>
</dbReference>
<dbReference type="PROSITE" id="PS50156">
    <property type="entry name" value="SSD"/>
    <property type="match status" value="2"/>
</dbReference>
<feature type="transmembrane region" description="Helical" evidence="7">
    <location>
        <begin position="663"/>
        <end position="686"/>
    </location>
</feature>
<feature type="transmembrane region" description="Helical" evidence="7">
    <location>
        <begin position="564"/>
        <end position="585"/>
    </location>
</feature>
<feature type="domain" description="SSD" evidence="8">
    <location>
        <begin position="226"/>
        <end position="333"/>
    </location>
</feature>
<dbReference type="SUPFAM" id="SSF82866">
    <property type="entry name" value="Multidrug efflux transporter AcrB transmembrane domain"/>
    <property type="match status" value="2"/>
</dbReference>
<dbReference type="Proteomes" id="UP001501570">
    <property type="component" value="Unassembled WGS sequence"/>
</dbReference>
<comment type="subcellular location">
    <subcellularLocation>
        <location evidence="1">Cell membrane</location>
        <topology evidence="1">Multi-pass membrane protein</topology>
    </subcellularLocation>
</comment>
<feature type="transmembrane region" description="Helical" evidence="7">
    <location>
        <begin position="12"/>
        <end position="34"/>
    </location>
</feature>
<feature type="transmembrane region" description="Helical" evidence="7">
    <location>
        <begin position="591"/>
        <end position="611"/>
    </location>
</feature>
<keyword evidence="3" id="KW-1003">Cell membrane</keyword>
<feature type="transmembrane region" description="Helical" evidence="7">
    <location>
        <begin position="383"/>
        <end position="403"/>
    </location>
</feature>
<feature type="transmembrane region" description="Helical" evidence="7">
    <location>
        <begin position="176"/>
        <end position="196"/>
    </location>
</feature>
<feature type="transmembrane region" description="Helical" evidence="7">
    <location>
        <begin position="235"/>
        <end position="258"/>
    </location>
</feature>
<feature type="transmembrane region" description="Helical" evidence="7">
    <location>
        <begin position="538"/>
        <end position="557"/>
    </location>
</feature>
<gene>
    <name evidence="9" type="ORF">GCM10023322_01360</name>
</gene>
<reference evidence="10" key="1">
    <citation type="journal article" date="2019" name="Int. J. Syst. Evol. Microbiol.">
        <title>The Global Catalogue of Microorganisms (GCM) 10K type strain sequencing project: providing services to taxonomists for standard genome sequencing and annotation.</title>
        <authorList>
            <consortium name="The Broad Institute Genomics Platform"/>
            <consortium name="The Broad Institute Genome Sequencing Center for Infectious Disease"/>
            <person name="Wu L."/>
            <person name="Ma J."/>
        </authorList>
    </citation>
    <scope>NUCLEOTIDE SEQUENCE [LARGE SCALE GENOMIC DNA]</scope>
    <source>
        <strain evidence="10">JCM 18304</strain>
    </source>
</reference>
<feature type="transmembrane region" description="Helical" evidence="7">
    <location>
        <begin position="632"/>
        <end position="657"/>
    </location>
</feature>
<feature type="transmembrane region" description="Helical" evidence="7">
    <location>
        <begin position="312"/>
        <end position="339"/>
    </location>
</feature>
<feature type="transmembrane region" description="Helical" evidence="7">
    <location>
        <begin position="203"/>
        <end position="223"/>
    </location>
</feature>
<name>A0ABP9RG80_9ACTN</name>
<sequence length="720" mass="73314">MFAAVARAVTRRPWLVIVSWLVVAGALILVAPGISTVTNPDQAASLPSGSESARAAALAEREFPDSARSTAVLVVTRPGGTLSGTDLASAGRLADLPRPPAVTGMAFDPVRGVAANRRVAMLVVSFAGPAERADTRSAVTLLRHSSATALAGTGLSVGMTGQAAVAADTKGAFDHATVIVTVATLALIVTLLLLIFRSPVAALLPLLTVGLGYGVVTALVASAGRLLGFQVGQELPTMLTVVLFGIGTDYVLFLLFRYQERLRAGDRPTEAVVTALTRVGEAVASAALAVIAAFGALILARLGFYRTLGPALAIGVAVTLLAALTLVPAVLTVLGRWVFWPARGLARGGAPSGGPVAAGGPVLAGSRPGRVAVLGRLVGRRPLLVLLGGVLLLGGLGVGLGSVHPSYDPVGQLPAGTESSRAFRQLQLGFPAGALNPTTVYLRSEAPIGPTQLGRFVSRLAALPGVASPLPPVVSTDGRTAQVPLVLSAQPYSTAALNLVDGPLRDRARAAAPAGTTVLLGGQTMAYAEVRDATHRDLAVIFPVAAALFVLILGGLLRALLAPVQLVVLVVAGFAATLGATAWLFADSLAFSIPIVLYLFVTAIGTDYNILITARLREELRDGRGPREAAALAVAHAGPSVAAAAVILAGTFAALLISGVPFFVQIGFAVTLGIALVAFVVSLFAVPACGALSGAAGWWPSRPRPSTTVKMKTPRVVAGR</sequence>
<dbReference type="RefSeq" id="WP_345625064.1">
    <property type="nucleotide sequence ID" value="NZ_BAABJQ010000001.1"/>
</dbReference>
<dbReference type="Gene3D" id="1.20.1640.10">
    <property type="entry name" value="Multidrug efflux transporter AcrB transmembrane domain"/>
    <property type="match status" value="2"/>
</dbReference>
<organism evidence="9 10">
    <name type="scientific">Rugosimonospora acidiphila</name>
    <dbReference type="NCBI Taxonomy" id="556531"/>
    <lineage>
        <taxon>Bacteria</taxon>
        <taxon>Bacillati</taxon>
        <taxon>Actinomycetota</taxon>
        <taxon>Actinomycetes</taxon>
        <taxon>Micromonosporales</taxon>
        <taxon>Micromonosporaceae</taxon>
        <taxon>Rugosimonospora</taxon>
    </lineage>
</organism>
<evidence type="ECO:0000313" key="9">
    <source>
        <dbReference type="EMBL" id="GAA5177199.1"/>
    </source>
</evidence>
<keyword evidence="5 7" id="KW-1133">Transmembrane helix</keyword>
<protein>
    <recommendedName>
        <fullName evidence="8">SSD domain-containing protein</fullName>
    </recommendedName>
</protein>
<evidence type="ECO:0000313" key="10">
    <source>
        <dbReference type="Proteomes" id="UP001501570"/>
    </source>
</evidence>
<evidence type="ECO:0000256" key="6">
    <source>
        <dbReference type="ARBA" id="ARBA00023136"/>
    </source>
</evidence>
<evidence type="ECO:0000256" key="2">
    <source>
        <dbReference type="ARBA" id="ARBA00010157"/>
    </source>
</evidence>
<evidence type="ECO:0000259" key="8">
    <source>
        <dbReference type="PROSITE" id="PS50156"/>
    </source>
</evidence>
<comment type="caution">
    <text evidence="9">The sequence shown here is derived from an EMBL/GenBank/DDBJ whole genome shotgun (WGS) entry which is preliminary data.</text>
</comment>
<evidence type="ECO:0000256" key="5">
    <source>
        <dbReference type="ARBA" id="ARBA00022989"/>
    </source>
</evidence>
<proteinExistence type="inferred from homology"/>
<evidence type="ECO:0000256" key="1">
    <source>
        <dbReference type="ARBA" id="ARBA00004651"/>
    </source>
</evidence>
<feature type="transmembrane region" description="Helical" evidence="7">
    <location>
        <begin position="279"/>
        <end position="300"/>
    </location>
</feature>
<evidence type="ECO:0000256" key="7">
    <source>
        <dbReference type="SAM" id="Phobius"/>
    </source>
</evidence>
<keyword evidence="4 7" id="KW-0812">Transmembrane</keyword>
<feature type="domain" description="SSD" evidence="8">
    <location>
        <begin position="567"/>
        <end position="692"/>
    </location>
</feature>
<keyword evidence="6 7" id="KW-0472">Membrane</keyword>
<accession>A0ABP9RG80</accession>
<comment type="similarity">
    <text evidence="2">Belongs to the resistance-nodulation-cell division (RND) (TC 2.A.6) family. MmpL subfamily.</text>
</comment>
<dbReference type="PANTHER" id="PTHR33406:SF6">
    <property type="entry name" value="MEMBRANE PROTEIN YDGH-RELATED"/>
    <property type="match status" value="1"/>
</dbReference>
<dbReference type="InterPro" id="IPR050545">
    <property type="entry name" value="Mycobact_MmpL"/>
</dbReference>
<dbReference type="PANTHER" id="PTHR33406">
    <property type="entry name" value="MEMBRANE PROTEIN MJ1562-RELATED"/>
    <property type="match status" value="1"/>
</dbReference>
<dbReference type="InterPro" id="IPR000731">
    <property type="entry name" value="SSD"/>
</dbReference>